<evidence type="ECO:0000313" key="2">
    <source>
        <dbReference type="Proteomes" id="UP000095287"/>
    </source>
</evidence>
<accession>A0A1I7YBJ6</accession>
<protein>
    <submittedName>
        <fullName evidence="3">Type VI secretion system contractile sheath large subunit</fullName>
    </submittedName>
</protein>
<organism evidence="2 3">
    <name type="scientific">Steinernema glaseri</name>
    <dbReference type="NCBI Taxonomy" id="37863"/>
    <lineage>
        <taxon>Eukaryota</taxon>
        <taxon>Metazoa</taxon>
        <taxon>Ecdysozoa</taxon>
        <taxon>Nematoda</taxon>
        <taxon>Chromadorea</taxon>
        <taxon>Rhabditida</taxon>
        <taxon>Tylenchina</taxon>
        <taxon>Panagrolaimomorpha</taxon>
        <taxon>Strongyloidoidea</taxon>
        <taxon>Steinernematidae</taxon>
        <taxon>Steinernema</taxon>
    </lineage>
</organism>
<evidence type="ECO:0000313" key="3">
    <source>
        <dbReference type="WBParaSite" id="L893_g1465.t1"/>
    </source>
</evidence>
<sequence>MKVIPFRGDTNDSSEKRFNGEPLTKSSQLIPEIEITRSLSDLRDGTQNRTEGFIELVDMKVFQGQYPESLKAAWLEFA</sequence>
<dbReference type="WBParaSite" id="L893_g1465.t1">
    <property type="protein sequence ID" value="L893_g1465.t1"/>
    <property type="gene ID" value="L893_g1465"/>
</dbReference>
<proteinExistence type="predicted"/>
<feature type="region of interest" description="Disordered" evidence="1">
    <location>
        <begin position="1"/>
        <end position="22"/>
    </location>
</feature>
<dbReference type="AlphaFoldDB" id="A0A1I7YBJ6"/>
<keyword evidence="2" id="KW-1185">Reference proteome</keyword>
<dbReference type="Proteomes" id="UP000095287">
    <property type="component" value="Unplaced"/>
</dbReference>
<feature type="compositionally biased region" description="Basic and acidic residues" evidence="1">
    <location>
        <begin position="9"/>
        <end position="19"/>
    </location>
</feature>
<reference evidence="3" key="1">
    <citation type="submission" date="2016-11" db="UniProtKB">
        <authorList>
            <consortium name="WormBaseParasite"/>
        </authorList>
    </citation>
    <scope>IDENTIFICATION</scope>
</reference>
<name>A0A1I7YBJ6_9BILA</name>
<dbReference type="Gene3D" id="3.30.200.20">
    <property type="entry name" value="Phosphorylase Kinase, domain 1"/>
    <property type="match status" value="1"/>
</dbReference>
<evidence type="ECO:0000256" key="1">
    <source>
        <dbReference type="SAM" id="MobiDB-lite"/>
    </source>
</evidence>